<name>A0A1G6UL39_9BACT</name>
<gene>
    <name evidence="1" type="ORF">SAMN04488104_102912</name>
</gene>
<evidence type="ECO:0000313" key="1">
    <source>
        <dbReference type="EMBL" id="SDD41999.1"/>
    </source>
</evidence>
<sequence>MSQIIGENVRDKLSRYSGQVMAIKNQILNTYKGINTYKESVYFTEEKKMTKK</sequence>
<accession>A0A1G6UL39</accession>
<reference evidence="2" key="1">
    <citation type="submission" date="2016-10" db="EMBL/GenBank/DDBJ databases">
        <authorList>
            <person name="Varghese N."/>
            <person name="Submissions S."/>
        </authorList>
    </citation>
    <scope>NUCLEOTIDE SEQUENCE [LARGE SCALE GENOMIC DNA]</scope>
    <source>
        <strain evidence="2">DSM 23095</strain>
    </source>
</reference>
<organism evidence="1 2">
    <name type="scientific">Algoriphagus faecimaris</name>
    <dbReference type="NCBI Taxonomy" id="686796"/>
    <lineage>
        <taxon>Bacteria</taxon>
        <taxon>Pseudomonadati</taxon>
        <taxon>Bacteroidota</taxon>
        <taxon>Cytophagia</taxon>
        <taxon>Cytophagales</taxon>
        <taxon>Cyclobacteriaceae</taxon>
        <taxon>Algoriphagus</taxon>
    </lineage>
</organism>
<keyword evidence="2" id="KW-1185">Reference proteome</keyword>
<dbReference type="AlphaFoldDB" id="A0A1G6UL39"/>
<dbReference type="Proteomes" id="UP000199060">
    <property type="component" value="Unassembled WGS sequence"/>
</dbReference>
<proteinExistence type="predicted"/>
<protein>
    <submittedName>
        <fullName evidence="1">Uncharacterized protein</fullName>
    </submittedName>
</protein>
<evidence type="ECO:0000313" key="2">
    <source>
        <dbReference type="Proteomes" id="UP000199060"/>
    </source>
</evidence>
<dbReference type="EMBL" id="FNAC01000029">
    <property type="protein sequence ID" value="SDD41999.1"/>
    <property type="molecule type" value="Genomic_DNA"/>
</dbReference>